<organism evidence="2 3">
    <name type="scientific">Streptomyces seoulensis</name>
    <dbReference type="NCBI Taxonomy" id="73044"/>
    <lineage>
        <taxon>Bacteria</taxon>
        <taxon>Bacillati</taxon>
        <taxon>Actinomycetota</taxon>
        <taxon>Actinomycetes</taxon>
        <taxon>Kitasatosporales</taxon>
        <taxon>Streptomycetaceae</taxon>
        <taxon>Streptomyces</taxon>
    </lineage>
</organism>
<dbReference type="GeneID" id="300100709"/>
<dbReference type="OrthoDB" id="3373088at2"/>
<keyword evidence="3" id="KW-1185">Reference proteome</keyword>
<keyword evidence="1" id="KW-0732">Signal</keyword>
<dbReference type="RefSeq" id="WP_031180834.1">
    <property type="nucleotide sequence ID" value="NZ_CP032229.1"/>
</dbReference>
<sequence length="172" mass="18701">MRRGARPAVRAARAVALASAALLLTGCAQSVDPIERLGKKAAQGVRHSAPAQVRPLLARTGTRMADHVATTDRVVFLTYGAGAERDRRLATLVGELHLPVTVLTRAEAPARWRARTTRHGRLVYRGTPRHLTPGDIIRITPGGESTLAERTAQVLKEARERHLTPGKLTDYL</sequence>
<dbReference type="STRING" id="73044.GCA_000725795_02549"/>
<dbReference type="KEGG" id="sseo:D0Z67_17505"/>
<evidence type="ECO:0000313" key="2">
    <source>
        <dbReference type="EMBL" id="QBJ91904.1"/>
    </source>
</evidence>
<dbReference type="AlphaFoldDB" id="A0A4P6TZ33"/>
<name>A0A4P6TZ33_STRSO</name>
<evidence type="ECO:0000313" key="3">
    <source>
        <dbReference type="Proteomes" id="UP000292547"/>
    </source>
</evidence>
<gene>
    <name evidence="2" type="ORF">D0Z67_17505</name>
</gene>
<accession>A0A4P6TZ33</accession>
<feature type="signal peptide" evidence="1">
    <location>
        <begin position="1"/>
        <end position="30"/>
    </location>
</feature>
<dbReference type="EMBL" id="CP032229">
    <property type="protein sequence ID" value="QBJ91904.1"/>
    <property type="molecule type" value="Genomic_DNA"/>
</dbReference>
<dbReference type="Proteomes" id="UP000292547">
    <property type="component" value="Chromosome"/>
</dbReference>
<reference evidence="2 3" key="1">
    <citation type="submission" date="2018-08" db="EMBL/GenBank/DDBJ databases">
        <title>The complete genome sequence of Streptomyces seoulensis, a pioneer strain for nickel superoxide dismutase discovery.</title>
        <authorList>
            <person name="Shin J."/>
            <person name="Lee J.-S."/>
            <person name="Lee E.-J."/>
            <person name="Youn H.-D."/>
        </authorList>
    </citation>
    <scope>NUCLEOTIDE SEQUENCE [LARGE SCALE GENOMIC DNA]</scope>
    <source>
        <strain evidence="2 3">KCTC 9819</strain>
    </source>
</reference>
<protein>
    <submittedName>
        <fullName evidence="2">Uncharacterized protein</fullName>
    </submittedName>
</protein>
<feature type="chain" id="PRO_5020705499" evidence="1">
    <location>
        <begin position="31"/>
        <end position="172"/>
    </location>
</feature>
<evidence type="ECO:0000256" key="1">
    <source>
        <dbReference type="SAM" id="SignalP"/>
    </source>
</evidence>
<dbReference type="PROSITE" id="PS51257">
    <property type="entry name" value="PROKAR_LIPOPROTEIN"/>
    <property type="match status" value="1"/>
</dbReference>
<proteinExistence type="predicted"/>